<dbReference type="EMBL" id="FNXB01000032">
    <property type="protein sequence ID" value="SEI12112.1"/>
    <property type="molecule type" value="Genomic_DNA"/>
</dbReference>
<accession>A0A1H8SBV1</accession>
<dbReference type="RefSeq" id="WP_072379116.1">
    <property type="nucleotide sequence ID" value="NZ_FNXB01000032.1"/>
</dbReference>
<evidence type="ECO:0000313" key="1">
    <source>
        <dbReference type="EMBL" id="SEI12112.1"/>
    </source>
</evidence>
<dbReference type="Proteomes" id="UP000183063">
    <property type="component" value="Unassembled WGS sequence"/>
</dbReference>
<dbReference type="Proteomes" id="UP000198939">
    <property type="component" value="Unassembled WGS sequence"/>
</dbReference>
<gene>
    <name evidence="1" type="ORF">RTCCBAU85039_4755</name>
    <name evidence="2" type="ORF">SAMN05216228_102418</name>
</gene>
<protein>
    <submittedName>
        <fullName evidence="1">Uncharacterized protein</fullName>
    </submittedName>
</protein>
<dbReference type="OrthoDB" id="8163684at2"/>
<name>A0A1H8SBV1_9HYPH</name>
<organism evidence="1 3">
    <name type="scientific">Rhizobium tibeticum</name>
    <dbReference type="NCBI Taxonomy" id="501024"/>
    <lineage>
        <taxon>Bacteria</taxon>
        <taxon>Pseudomonadati</taxon>
        <taxon>Pseudomonadota</taxon>
        <taxon>Alphaproteobacteria</taxon>
        <taxon>Hyphomicrobiales</taxon>
        <taxon>Rhizobiaceae</taxon>
        <taxon>Rhizobium/Agrobacterium group</taxon>
        <taxon>Rhizobium</taxon>
    </lineage>
</organism>
<evidence type="ECO:0000313" key="2">
    <source>
        <dbReference type="EMBL" id="SEO75834.1"/>
    </source>
</evidence>
<reference evidence="2 4" key="1">
    <citation type="submission" date="2016-10" db="EMBL/GenBank/DDBJ databases">
        <authorList>
            <person name="Varghese N."/>
            <person name="Submissions S."/>
        </authorList>
    </citation>
    <scope>NUCLEOTIDE SEQUENCE [LARGE SCALE GENOMIC DNA]</scope>
    <source>
        <strain evidence="2 4">CGMCC 1.7071</strain>
    </source>
</reference>
<evidence type="ECO:0000313" key="4">
    <source>
        <dbReference type="Proteomes" id="UP000198939"/>
    </source>
</evidence>
<reference evidence="1" key="3">
    <citation type="submission" date="2016-10" db="EMBL/GenBank/DDBJ databases">
        <authorList>
            <person name="de Groot N.N."/>
        </authorList>
    </citation>
    <scope>NUCLEOTIDE SEQUENCE [LARGE SCALE GENOMIC DNA]</scope>
    <source>
        <strain evidence="1">CCBAU85039</strain>
    </source>
</reference>
<dbReference type="EMBL" id="FOCV01000024">
    <property type="protein sequence ID" value="SEO75834.1"/>
    <property type="molecule type" value="Genomic_DNA"/>
</dbReference>
<evidence type="ECO:0000313" key="3">
    <source>
        <dbReference type="Proteomes" id="UP000183063"/>
    </source>
</evidence>
<dbReference type="AlphaFoldDB" id="A0A1H8SBV1"/>
<sequence>MNEPMSKSRERAEAAFGLTQTQFLSRTQESSKIDPVVTARNEKTARLRAMRLQQEANTAIETPSRASPIND</sequence>
<reference evidence="3" key="2">
    <citation type="submission" date="2016-10" db="EMBL/GenBank/DDBJ databases">
        <authorList>
            <person name="Wibberg D."/>
        </authorList>
    </citation>
    <scope>NUCLEOTIDE SEQUENCE [LARGE SCALE GENOMIC DNA]</scope>
</reference>
<proteinExistence type="predicted"/>
<keyword evidence="4" id="KW-1185">Reference proteome</keyword>